<comment type="caution">
    <text evidence="1">The sequence shown here is derived from an EMBL/GenBank/DDBJ whole genome shotgun (WGS) entry which is preliminary data.</text>
</comment>
<dbReference type="Proteomes" id="UP000216035">
    <property type="component" value="Unassembled WGS sequence"/>
</dbReference>
<organism evidence="1 2">
    <name type="scientific">Flavobacterium aurantiibacter</name>
    <dbReference type="NCBI Taxonomy" id="2023067"/>
    <lineage>
        <taxon>Bacteria</taxon>
        <taxon>Pseudomonadati</taxon>
        <taxon>Bacteroidota</taxon>
        <taxon>Flavobacteriia</taxon>
        <taxon>Flavobacteriales</taxon>
        <taxon>Flavobacteriaceae</taxon>
        <taxon>Flavobacterium</taxon>
    </lineage>
</organism>
<evidence type="ECO:0008006" key="3">
    <source>
        <dbReference type="Google" id="ProtNLM"/>
    </source>
</evidence>
<protein>
    <recommendedName>
        <fullName evidence="3">Peptidase MA-like domain-containing protein</fullName>
    </recommendedName>
</protein>
<dbReference type="AlphaFoldDB" id="A0A256A0Q6"/>
<keyword evidence="2" id="KW-1185">Reference proteome</keyword>
<evidence type="ECO:0000313" key="1">
    <source>
        <dbReference type="EMBL" id="OYQ47219.1"/>
    </source>
</evidence>
<evidence type="ECO:0000313" key="2">
    <source>
        <dbReference type="Proteomes" id="UP000216035"/>
    </source>
</evidence>
<proteinExistence type="predicted"/>
<name>A0A256A0Q6_9FLAO</name>
<sequence length="246" mass="28840">MVGCQNNFTRIALKKNIEKSSLLFRKVNSANYTIYIEQNQPFVDSLYQSKVQKALDRSKQILKIDSLNFKFSYVFVNSSNSMKLIANKYEGQGIAFVESKVVIEQAQINSNGYGAHELFHLIIYHYTGVLPKDGFSSEGFAVFSDGKWWGYNLHSVANYIVNNKQIRILDVIQDFRRNEIVSYPISGSFIKFIYEKYGLETVLYCYKHGIINTEQFIHKKIDELEKEWRNEIKEWDYKTIDYPLNR</sequence>
<dbReference type="EMBL" id="NOXX01000147">
    <property type="protein sequence ID" value="OYQ47219.1"/>
    <property type="molecule type" value="Genomic_DNA"/>
</dbReference>
<gene>
    <name evidence="1" type="ORF">CHX27_03290</name>
</gene>
<accession>A0A256A0Q6</accession>
<reference evidence="1 2" key="1">
    <citation type="submission" date="2017-07" db="EMBL/GenBank/DDBJ databases">
        <title>Flavobacterium cyanobacteriorum sp. nov., isolated from cyanobacterial aggregates in a eutrophic lake.</title>
        <authorList>
            <person name="Cai H."/>
        </authorList>
    </citation>
    <scope>NUCLEOTIDE SEQUENCE [LARGE SCALE GENOMIC DNA]</scope>
    <source>
        <strain evidence="1 2">TH167</strain>
    </source>
</reference>